<evidence type="ECO:0000256" key="6">
    <source>
        <dbReference type="ARBA" id="ARBA00023242"/>
    </source>
</evidence>
<dbReference type="InterPro" id="IPR013087">
    <property type="entry name" value="Znf_C2H2_type"/>
</dbReference>
<gene>
    <name evidence="10" type="ORF">ACJMK2_028745</name>
</gene>
<dbReference type="InterPro" id="IPR036236">
    <property type="entry name" value="Znf_C2H2_sf"/>
</dbReference>
<name>A0ABD3X8K5_SINWO</name>
<evidence type="ECO:0000256" key="1">
    <source>
        <dbReference type="ARBA" id="ARBA00004123"/>
    </source>
</evidence>
<dbReference type="GO" id="GO:0005634">
    <property type="term" value="C:nucleus"/>
    <property type="evidence" value="ECO:0007669"/>
    <property type="project" value="UniProtKB-SubCell"/>
</dbReference>
<dbReference type="InterPro" id="IPR050331">
    <property type="entry name" value="Zinc_finger"/>
</dbReference>
<reference evidence="10 11" key="1">
    <citation type="submission" date="2024-11" db="EMBL/GenBank/DDBJ databases">
        <title>Chromosome-level genome assembly of the freshwater bivalve Anodonta woodiana.</title>
        <authorList>
            <person name="Chen X."/>
        </authorList>
    </citation>
    <scope>NUCLEOTIDE SEQUENCE [LARGE SCALE GENOMIC DNA]</scope>
    <source>
        <strain evidence="10">MN2024</strain>
        <tissue evidence="10">Gills</tissue>
    </source>
</reference>
<accession>A0ABD3X8K5</accession>
<dbReference type="SMART" id="SM00355">
    <property type="entry name" value="ZnF_C2H2"/>
    <property type="match status" value="6"/>
</dbReference>
<evidence type="ECO:0000256" key="2">
    <source>
        <dbReference type="ARBA" id="ARBA00022723"/>
    </source>
</evidence>
<dbReference type="SUPFAM" id="SSF57667">
    <property type="entry name" value="beta-beta-alpha zinc fingers"/>
    <property type="match status" value="4"/>
</dbReference>
<dbReference type="PANTHER" id="PTHR16515">
    <property type="entry name" value="PR DOMAIN ZINC FINGER PROTEIN"/>
    <property type="match status" value="1"/>
</dbReference>
<keyword evidence="11" id="KW-1185">Reference proteome</keyword>
<dbReference type="PANTHER" id="PTHR16515:SF57">
    <property type="entry name" value="ZINC FINGER PROTEIN 154-LIKE"/>
    <property type="match status" value="1"/>
</dbReference>
<feature type="region of interest" description="Disordered" evidence="8">
    <location>
        <begin position="1"/>
        <end position="58"/>
    </location>
</feature>
<feature type="compositionally biased region" description="Polar residues" evidence="8">
    <location>
        <begin position="291"/>
        <end position="304"/>
    </location>
</feature>
<dbReference type="FunFam" id="3.30.160.60:FF:000349">
    <property type="entry name" value="metal regulatory transcription factor 1"/>
    <property type="match status" value="1"/>
</dbReference>
<dbReference type="Pfam" id="PF00096">
    <property type="entry name" value="zf-C2H2"/>
    <property type="match status" value="6"/>
</dbReference>
<proteinExistence type="predicted"/>
<evidence type="ECO:0000256" key="5">
    <source>
        <dbReference type="ARBA" id="ARBA00022833"/>
    </source>
</evidence>
<protein>
    <recommendedName>
        <fullName evidence="9">C2H2-type domain-containing protein</fullName>
    </recommendedName>
</protein>
<keyword evidence="4 7" id="KW-0863">Zinc-finger</keyword>
<comment type="subcellular location">
    <subcellularLocation>
        <location evidence="1">Nucleus</location>
    </subcellularLocation>
</comment>
<feature type="domain" description="C2H2-type" evidence="9">
    <location>
        <begin position="193"/>
        <end position="222"/>
    </location>
</feature>
<organism evidence="10 11">
    <name type="scientific">Sinanodonta woodiana</name>
    <name type="common">Chinese pond mussel</name>
    <name type="synonym">Anodonta woodiana</name>
    <dbReference type="NCBI Taxonomy" id="1069815"/>
    <lineage>
        <taxon>Eukaryota</taxon>
        <taxon>Metazoa</taxon>
        <taxon>Spiralia</taxon>
        <taxon>Lophotrochozoa</taxon>
        <taxon>Mollusca</taxon>
        <taxon>Bivalvia</taxon>
        <taxon>Autobranchia</taxon>
        <taxon>Heteroconchia</taxon>
        <taxon>Palaeoheterodonta</taxon>
        <taxon>Unionida</taxon>
        <taxon>Unionoidea</taxon>
        <taxon>Unionidae</taxon>
        <taxon>Unioninae</taxon>
        <taxon>Sinanodonta</taxon>
    </lineage>
</organism>
<evidence type="ECO:0000256" key="4">
    <source>
        <dbReference type="ARBA" id="ARBA00022771"/>
    </source>
</evidence>
<dbReference type="AlphaFoldDB" id="A0ABD3X8K5"/>
<feature type="compositionally biased region" description="Basic and acidic residues" evidence="8">
    <location>
        <begin position="43"/>
        <end position="55"/>
    </location>
</feature>
<dbReference type="Gene3D" id="3.30.160.60">
    <property type="entry name" value="Classic Zinc Finger"/>
    <property type="match status" value="6"/>
</dbReference>
<keyword evidence="6" id="KW-0539">Nucleus</keyword>
<dbReference type="FunFam" id="3.30.160.60:FF:000072">
    <property type="entry name" value="zinc finger protein 143 isoform X1"/>
    <property type="match status" value="2"/>
</dbReference>
<dbReference type="FunFam" id="3.30.160.60:FF:000125">
    <property type="entry name" value="Putative zinc finger protein 143"/>
    <property type="match status" value="1"/>
</dbReference>
<dbReference type="GO" id="GO:0008270">
    <property type="term" value="F:zinc ion binding"/>
    <property type="evidence" value="ECO:0007669"/>
    <property type="project" value="UniProtKB-KW"/>
</dbReference>
<dbReference type="PROSITE" id="PS50157">
    <property type="entry name" value="ZINC_FINGER_C2H2_2"/>
    <property type="match status" value="6"/>
</dbReference>
<dbReference type="FunFam" id="3.30.160.60:FF:000397">
    <property type="entry name" value="Metal regulatory transcription factor 1"/>
    <property type="match status" value="1"/>
</dbReference>
<evidence type="ECO:0000313" key="10">
    <source>
        <dbReference type="EMBL" id="KAL3882402.1"/>
    </source>
</evidence>
<evidence type="ECO:0000256" key="8">
    <source>
        <dbReference type="SAM" id="MobiDB-lite"/>
    </source>
</evidence>
<feature type="domain" description="C2H2-type" evidence="9">
    <location>
        <begin position="166"/>
        <end position="193"/>
    </location>
</feature>
<feature type="region of interest" description="Disordered" evidence="8">
    <location>
        <begin position="267"/>
        <end position="304"/>
    </location>
</feature>
<feature type="domain" description="C2H2-type" evidence="9">
    <location>
        <begin position="253"/>
        <end position="282"/>
    </location>
</feature>
<comment type="caution">
    <text evidence="10">The sequence shown here is derived from an EMBL/GenBank/DDBJ whole genome shotgun (WGS) entry which is preliminary data.</text>
</comment>
<feature type="domain" description="C2H2-type" evidence="9">
    <location>
        <begin position="106"/>
        <end position="135"/>
    </location>
</feature>
<dbReference type="EMBL" id="JBJQND010000003">
    <property type="protein sequence ID" value="KAL3882402.1"/>
    <property type="molecule type" value="Genomic_DNA"/>
</dbReference>
<feature type="domain" description="C2H2-type" evidence="9">
    <location>
        <begin position="223"/>
        <end position="252"/>
    </location>
</feature>
<evidence type="ECO:0000313" key="11">
    <source>
        <dbReference type="Proteomes" id="UP001634394"/>
    </source>
</evidence>
<keyword evidence="5" id="KW-0862">Zinc</keyword>
<evidence type="ECO:0000256" key="7">
    <source>
        <dbReference type="PROSITE-ProRule" id="PRU00042"/>
    </source>
</evidence>
<keyword evidence="3" id="KW-0677">Repeat</keyword>
<evidence type="ECO:0000259" key="9">
    <source>
        <dbReference type="PROSITE" id="PS50157"/>
    </source>
</evidence>
<dbReference type="PROSITE" id="PS00028">
    <property type="entry name" value="ZINC_FINGER_C2H2_1"/>
    <property type="match status" value="6"/>
</dbReference>
<keyword evidence="2" id="KW-0479">Metal-binding</keyword>
<sequence length="565" mass="62681">MELQDSCPLREEESCCDGSENDNSSITLVSFESSAEDYAQAEAEQKNRDGQEGNENRGYVRHTISDDQILMQIDPGNSHMPANPSYATLTVEHHNPRTKTTEIKRFQCDYAECSRTYSTAGNLKTHKKTHKGEFTFVCNEEGCGKSFLTSYSLKIHVRVHTKEKPYECSGCEKTFNTLYRLKAHQRLHTGNTFNCDENGCTKFFTTLSDLRKHLRTHTGERPYRCEEDGCGKKFMASHHLKTHKRTHTGEKPYSCHEDGCQRAFSTQYSLKSHQHRHDKKKEVKKEDGKSGYQSDTADSSSQIPNFQVLSDELSAEGILNNLYTESDLQETDGASSSQDGLSGVAVVSEEMNAVKSVISIMPASNSITDGNSISDNVMTAQPLLPLQMANITEGQMYIKEEKGETVTVQHYLLTNIIRNTPSGKQTSQLITQPILLPQEDVEAVEGLSALSNSGTVPIISNMQGQPVQLVPTPLVRVNRDVQAMGLNNISLGDIIQDFTDTGDTDSVSANPETVPIILYPTEGTVTITPAEESLLQSIEQVDASTVFRQAESKSQSKETSFIDFT</sequence>
<feature type="compositionally biased region" description="Polar residues" evidence="8">
    <location>
        <begin position="21"/>
        <end position="33"/>
    </location>
</feature>
<evidence type="ECO:0000256" key="3">
    <source>
        <dbReference type="ARBA" id="ARBA00022737"/>
    </source>
</evidence>
<dbReference type="Proteomes" id="UP001634394">
    <property type="component" value="Unassembled WGS sequence"/>
</dbReference>
<feature type="compositionally biased region" description="Basic and acidic residues" evidence="8">
    <location>
        <begin position="280"/>
        <end position="289"/>
    </location>
</feature>
<feature type="domain" description="C2H2-type" evidence="9">
    <location>
        <begin position="136"/>
        <end position="165"/>
    </location>
</feature>